<name>Q6N194_RHOPA</name>
<dbReference type="EMBL" id="BX572607">
    <property type="protein sequence ID" value="CAE29954.1"/>
    <property type="molecule type" value="Genomic_DNA"/>
</dbReference>
<dbReference type="PANTHER" id="PTHR43606">
    <property type="entry name" value="PHOSPHATASE, PUTATIVE (AFU_ORTHOLOGUE AFUA_6G08710)-RELATED"/>
    <property type="match status" value="1"/>
</dbReference>
<dbReference type="EC" id="3.1.3.1" evidence="4"/>
<dbReference type="Pfam" id="PF16655">
    <property type="entry name" value="PhoD_N"/>
    <property type="match status" value="1"/>
</dbReference>
<sequence>MRFGSLVSREFHPVLLGCPDRSPRGEAQEYPPMPSPPFDPFAFDRRTVLRGALGAGLIGIVPASAGAAAPVSFSTDPFTLGVASGAPAPDGFVLWTRLAPEPLKPRGGMSAQPVEVTVEIGDDPAMTRILRSERTTAYLELVHSVHVEIEGLAPGRDYFYRFRAGGVDSPIGRARTLPAPDATPQQLRFASAGCQRWEGGYYSAWRAIAEDQLDFVFHYGDYIYEYGFAATDKNDSPWPRTMPKDFATCYTLTDYRRRYALYKSDPDLKAAHAACPFLISFDDHEIVNNWASDSDPKQTPPEAFLFRRAMALQAWYEHMPVRRALRPRGPDVLAYRGFHFGTLADVAVLDTRQHRSRQPCGDGFLAGCAEADAADRTMLGAAQEQWLAAQLKQSDATWRVLAQQVLFAPFDWRGFPKIEDKGEPVFDVDTWNGATAARDRVIAMLDEAKASNAVVLSGDLHRALAFELHRDARNPNSPCVGVEFLSTSISSVGGAPPDDAAMATMHRNNPQLKFFSDQRGYTRHTVTPQQWLADFRAIDSIAVPGHPAQTIRSLVVEAGRPGLITR</sequence>
<dbReference type="AlphaFoldDB" id="Q6N194"/>
<evidence type="ECO:0000259" key="2">
    <source>
        <dbReference type="Pfam" id="PF09423"/>
    </source>
</evidence>
<gene>
    <name evidence="4" type="ordered locus">RPA4514</name>
</gene>
<evidence type="ECO:0000259" key="3">
    <source>
        <dbReference type="Pfam" id="PF16655"/>
    </source>
</evidence>
<dbReference type="eggNOG" id="COG3540">
    <property type="taxonomic scope" value="Bacteria"/>
</dbReference>
<dbReference type="InterPro" id="IPR018946">
    <property type="entry name" value="PhoD-like_MPP"/>
</dbReference>
<feature type="domain" description="Phospholipase D N-terminal" evidence="3">
    <location>
        <begin position="80"/>
        <end position="176"/>
    </location>
</feature>
<dbReference type="CDD" id="cd07389">
    <property type="entry name" value="MPP_PhoD"/>
    <property type="match status" value="1"/>
</dbReference>
<dbReference type="SUPFAM" id="SSF56300">
    <property type="entry name" value="Metallo-dependent phosphatases"/>
    <property type="match status" value="1"/>
</dbReference>
<dbReference type="Gene3D" id="2.60.40.380">
    <property type="entry name" value="Purple acid phosphatase-like, N-terminal"/>
    <property type="match status" value="1"/>
</dbReference>
<accession>Q6N194</accession>
<dbReference type="InterPro" id="IPR038607">
    <property type="entry name" value="PhoD-like_sf"/>
</dbReference>
<reference evidence="4" key="1">
    <citation type="journal article" date="2004" name="Nat. Biotechnol.">
        <title>Complete genome sequence of the metabolically versatile photosynthetic bacterium Rhodopseudomonas palustris.</title>
        <authorList>
            <person name="Larimer F.W."/>
            <person name="Chain P."/>
            <person name="Hauser L."/>
            <person name="Lamerdin J."/>
            <person name="Malfatti S."/>
            <person name="Do L."/>
            <person name="Land M.L."/>
            <person name="Pelletier D.A."/>
            <person name="Beatty J.T."/>
            <person name="Lang A.S."/>
            <person name="Tabita F.R."/>
            <person name="Gibson J.L."/>
            <person name="Hanson T.E."/>
            <person name="Bobst C."/>
            <person name="Torres J.L."/>
            <person name="Peres C."/>
            <person name="Harrison F.H."/>
            <person name="Gibson J."/>
            <person name="Harwood C.S."/>
        </authorList>
    </citation>
    <scope>NUCLEOTIDE SEQUENCE [LARGE SCALE GENOMIC DNA]</scope>
    <source>
        <strain evidence="4">CGA009</strain>
    </source>
</reference>
<protein>
    <submittedName>
        <fullName evidence="4">Possible alkaline phosphatase D</fullName>
        <ecNumber evidence="4">3.1.3.1</ecNumber>
    </submittedName>
</protein>
<proteinExistence type="predicted"/>
<dbReference type="InterPro" id="IPR052900">
    <property type="entry name" value="Phospholipid_Metab_Enz"/>
</dbReference>
<dbReference type="STRING" id="258594.RPA4514"/>
<dbReference type="PhylomeDB" id="Q6N194"/>
<dbReference type="GO" id="GO:0004035">
    <property type="term" value="F:alkaline phosphatase activity"/>
    <property type="evidence" value="ECO:0007669"/>
    <property type="project" value="UniProtKB-EC"/>
</dbReference>
<dbReference type="Pfam" id="PF09423">
    <property type="entry name" value="PhoD"/>
    <property type="match status" value="1"/>
</dbReference>
<feature type="region of interest" description="Disordered" evidence="1">
    <location>
        <begin position="17"/>
        <end position="37"/>
    </location>
</feature>
<dbReference type="InterPro" id="IPR032093">
    <property type="entry name" value="PhoD_N"/>
</dbReference>
<evidence type="ECO:0000256" key="1">
    <source>
        <dbReference type="SAM" id="MobiDB-lite"/>
    </source>
</evidence>
<dbReference type="HOGENOM" id="CLU_015982_2_1_5"/>
<dbReference type="Gene3D" id="3.60.21.70">
    <property type="entry name" value="PhoD-like phosphatase"/>
    <property type="match status" value="1"/>
</dbReference>
<dbReference type="PANTHER" id="PTHR43606:SF2">
    <property type="entry name" value="ALKALINE PHOSPHATASE FAMILY PROTEIN (AFU_ORTHOLOGUE AFUA_5G03860)"/>
    <property type="match status" value="1"/>
</dbReference>
<evidence type="ECO:0000313" key="4">
    <source>
        <dbReference type="EMBL" id="CAE29954.1"/>
    </source>
</evidence>
<keyword evidence="4" id="KW-0378">Hydrolase</keyword>
<dbReference type="InterPro" id="IPR029052">
    <property type="entry name" value="Metallo-depent_PP-like"/>
</dbReference>
<organism evidence="4">
    <name type="scientific">Rhodopseudomonas palustris (strain ATCC BAA-98 / CGA009)</name>
    <dbReference type="NCBI Taxonomy" id="258594"/>
    <lineage>
        <taxon>Bacteria</taxon>
        <taxon>Pseudomonadati</taxon>
        <taxon>Pseudomonadota</taxon>
        <taxon>Alphaproteobacteria</taxon>
        <taxon>Hyphomicrobiales</taxon>
        <taxon>Nitrobacteraceae</taxon>
        <taxon>Rhodopseudomonas</taxon>
    </lineage>
</organism>
<feature type="domain" description="PhoD-like phosphatase metallophosphatase" evidence="2">
    <location>
        <begin position="189"/>
        <end position="535"/>
    </location>
</feature>